<keyword evidence="2" id="KW-0472">Membrane</keyword>
<accession>A0A851GFN4</accession>
<sequence>MVSRKSRASRASKSGRKKAPIGDLQSREQALKEEIAKLQEYVEQAPERERAAYVEQISTLPPPSEIEDRKRVEAFMDRLSRGEIANERRSQASNGLLLILLLLAIAAIAAWIYRVVQM</sequence>
<dbReference type="Proteomes" id="UP000557872">
    <property type="component" value="Unassembled WGS sequence"/>
</dbReference>
<gene>
    <name evidence="3" type="ORF">HW115_13230</name>
</gene>
<organism evidence="3 4">
    <name type="scientific">Oceaniferula marina</name>
    <dbReference type="NCBI Taxonomy" id="2748318"/>
    <lineage>
        <taxon>Bacteria</taxon>
        <taxon>Pseudomonadati</taxon>
        <taxon>Verrucomicrobiota</taxon>
        <taxon>Verrucomicrobiia</taxon>
        <taxon>Verrucomicrobiales</taxon>
        <taxon>Verrucomicrobiaceae</taxon>
        <taxon>Oceaniferula</taxon>
    </lineage>
</organism>
<dbReference type="AlphaFoldDB" id="A0A851GFN4"/>
<evidence type="ECO:0000256" key="1">
    <source>
        <dbReference type="SAM" id="MobiDB-lite"/>
    </source>
</evidence>
<feature type="compositionally biased region" description="Basic residues" evidence="1">
    <location>
        <begin position="1"/>
        <end position="19"/>
    </location>
</feature>
<protein>
    <submittedName>
        <fullName evidence="3">Uncharacterized protein</fullName>
    </submittedName>
</protein>
<feature type="region of interest" description="Disordered" evidence="1">
    <location>
        <begin position="1"/>
        <end position="25"/>
    </location>
</feature>
<keyword evidence="2" id="KW-1133">Transmembrane helix</keyword>
<proteinExistence type="predicted"/>
<keyword evidence="4" id="KW-1185">Reference proteome</keyword>
<feature type="transmembrane region" description="Helical" evidence="2">
    <location>
        <begin position="95"/>
        <end position="113"/>
    </location>
</feature>
<comment type="caution">
    <text evidence="3">The sequence shown here is derived from an EMBL/GenBank/DDBJ whole genome shotgun (WGS) entry which is preliminary data.</text>
</comment>
<reference evidence="3 4" key="1">
    <citation type="submission" date="2020-07" db="EMBL/GenBank/DDBJ databases">
        <title>Roseicoccus Jingziensis gen. nov., sp. nov., isolated from coastal seawater.</title>
        <authorList>
            <person name="Feng X."/>
        </authorList>
    </citation>
    <scope>NUCLEOTIDE SEQUENCE [LARGE SCALE GENOMIC DNA]</scope>
    <source>
        <strain evidence="3 4">N1E253</strain>
    </source>
</reference>
<evidence type="ECO:0000313" key="3">
    <source>
        <dbReference type="EMBL" id="NWK56578.1"/>
    </source>
</evidence>
<dbReference type="RefSeq" id="WP_178933345.1">
    <property type="nucleotide sequence ID" value="NZ_JACBAZ010000004.1"/>
</dbReference>
<name>A0A851GFN4_9BACT</name>
<evidence type="ECO:0000313" key="4">
    <source>
        <dbReference type="Proteomes" id="UP000557872"/>
    </source>
</evidence>
<dbReference type="EMBL" id="JACBAZ010000004">
    <property type="protein sequence ID" value="NWK56578.1"/>
    <property type="molecule type" value="Genomic_DNA"/>
</dbReference>
<evidence type="ECO:0000256" key="2">
    <source>
        <dbReference type="SAM" id="Phobius"/>
    </source>
</evidence>
<keyword evidence="2" id="KW-0812">Transmembrane</keyword>